<feature type="domain" description="TNase-like" evidence="4">
    <location>
        <begin position="23"/>
        <end position="149"/>
    </location>
</feature>
<dbReference type="GO" id="GO:0004519">
    <property type="term" value="F:endonuclease activity"/>
    <property type="evidence" value="ECO:0007669"/>
    <property type="project" value="UniProtKB-KW"/>
</dbReference>
<dbReference type="SMART" id="SM00318">
    <property type="entry name" value="SNc"/>
    <property type="match status" value="1"/>
</dbReference>
<gene>
    <name evidence="5" type="ordered locus">Tery_2046</name>
</gene>
<dbReference type="EMBL" id="CP000393">
    <property type="protein sequence ID" value="ABG51287.1"/>
    <property type="molecule type" value="Genomic_DNA"/>
</dbReference>
<dbReference type="AlphaFoldDB" id="Q113N7"/>
<dbReference type="OrthoDB" id="9811262at2"/>
<evidence type="ECO:0000259" key="4">
    <source>
        <dbReference type="PROSITE" id="PS50830"/>
    </source>
</evidence>
<protein>
    <submittedName>
        <fullName evidence="5">Nuclease (SNase-like)</fullName>
    </submittedName>
</protein>
<organism evidence="5">
    <name type="scientific">Trichodesmium erythraeum (strain IMS101)</name>
    <dbReference type="NCBI Taxonomy" id="203124"/>
    <lineage>
        <taxon>Bacteria</taxon>
        <taxon>Bacillati</taxon>
        <taxon>Cyanobacteriota</taxon>
        <taxon>Cyanophyceae</taxon>
        <taxon>Oscillatoriophycideae</taxon>
        <taxon>Oscillatoriales</taxon>
        <taxon>Microcoleaceae</taxon>
        <taxon>Trichodesmium</taxon>
    </lineage>
</organism>
<dbReference type="SUPFAM" id="SSF50199">
    <property type="entry name" value="Staphylococcal nuclease"/>
    <property type="match status" value="1"/>
</dbReference>
<dbReference type="PANTHER" id="PTHR12302:SF3">
    <property type="entry name" value="SERINE_THREONINE-PROTEIN KINASE 31"/>
    <property type="match status" value="1"/>
</dbReference>
<dbReference type="STRING" id="203124.Tery_2046"/>
<keyword evidence="1" id="KW-0540">Nuclease</keyword>
<dbReference type="InterPro" id="IPR016071">
    <property type="entry name" value="Staphylococal_nuclease_OB-fold"/>
</dbReference>
<evidence type="ECO:0000313" key="5">
    <source>
        <dbReference type="EMBL" id="ABG51287.1"/>
    </source>
</evidence>
<dbReference type="InterPro" id="IPR035437">
    <property type="entry name" value="SNase_OB-fold_sf"/>
</dbReference>
<keyword evidence="2" id="KW-0255">Endonuclease</keyword>
<dbReference type="GO" id="GO:0016787">
    <property type="term" value="F:hydrolase activity"/>
    <property type="evidence" value="ECO:0007669"/>
    <property type="project" value="UniProtKB-KW"/>
</dbReference>
<dbReference type="Pfam" id="PF00565">
    <property type="entry name" value="SNase"/>
    <property type="match status" value="1"/>
</dbReference>
<dbReference type="eggNOG" id="COG1525">
    <property type="taxonomic scope" value="Bacteria"/>
</dbReference>
<dbReference type="HOGENOM" id="CLU_046484_7_0_3"/>
<dbReference type="KEGG" id="ter:Tery_2046"/>
<dbReference type="PANTHER" id="PTHR12302">
    <property type="entry name" value="EBNA2 BINDING PROTEIN P100"/>
    <property type="match status" value="1"/>
</dbReference>
<keyword evidence="3" id="KW-0378">Hydrolase</keyword>
<sequence length="233" mass="26025">MKIISIIISLLLASLIILPAHSETLTGKITKIIDGDTVIVDNQGQRLKVRLACIDAMESKAPMGKQSTKFLQKLIPVGTQVTLNVVDTDRYKRLIAEIYKGNNLVNLQLVQEGKVVVYQKYLNNCPNNSQKLLDAEAQAKAKKIGFWGLPVSEQIYPWDWRRGKRITQLQPNQDSTMNLPSSSNLPACVKSDCNCSDFSTQAEAQEVFQAFSNDRFKLDRDNDGVACELLPNI</sequence>
<evidence type="ECO:0000256" key="1">
    <source>
        <dbReference type="ARBA" id="ARBA00022722"/>
    </source>
</evidence>
<dbReference type="InterPro" id="IPR008613">
    <property type="entry name" value="Excalibur_Ca-bd_domain"/>
</dbReference>
<dbReference type="SMART" id="SM00894">
    <property type="entry name" value="Excalibur"/>
    <property type="match status" value="1"/>
</dbReference>
<reference evidence="5" key="1">
    <citation type="submission" date="2006-06" db="EMBL/GenBank/DDBJ databases">
        <title>Complete sequence of Trichodesmium erythraeum IMS101.</title>
        <authorList>
            <consortium name="US DOE Joint Genome Institute"/>
            <person name="Copeland A."/>
            <person name="Lucas S."/>
            <person name="Lapidus A."/>
            <person name="Barry K."/>
            <person name="Detter J.C."/>
            <person name="Glavina del Rio T."/>
            <person name="Hammon N."/>
            <person name="Israni S."/>
            <person name="Dalin E."/>
            <person name="Tice H."/>
            <person name="Pitluck S."/>
            <person name="Kiss H."/>
            <person name="Munk A.C."/>
            <person name="Brettin T."/>
            <person name="Bruce D."/>
            <person name="Han C."/>
            <person name="Tapia R."/>
            <person name="Gilna P."/>
            <person name="Schmutz J."/>
            <person name="Larimer F."/>
            <person name="Land M."/>
            <person name="Hauser L."/>
            <person name="Kyrpides N."/>
            <person name="Kim E."/>
            <person name="Richardson P."/>
        </authorList>
    </citation>
    <scope>NUCLEOTIDE SEQUENCE [LARGE SCALE GENOMIC DNA]</scope>
    <source>
        <strain evidence="5">IMS101</strain>
    </source>
</reference>
<accession>Q113N7</accession>
<evidence type="ECO:0000256" key="3">
    <source>
        <dbReference type="ARBA" id="ARBA00022801"/>
    </source>
</evidence>
<dbReference type="Pfam" id="PF05901">
    <property type="entry name" value="Excalibur"/>
    <property type="match status" value="1"/>
</dbReference>
<name>Q113N7_TRIEI</name>
<proteinExistence type="predicted"/>
<dbReference type="Gene3D" id="2.40.50.90">
    <property type="match status" value="1"/>
</dbReference>
<dbReference type="PROSITE" id="PS50830">
    <property type="entry name" value="TNASE_3"/>
    <property type="match status" value="1"/>
</dbReference>
<evidence type="ECO:0000256" key="2">
    <source>
        <dbReference type="ARBA" id="ARBA00022759"/>
    </source>
</evidence>